<gene>
    <name evidence="2" type="ORF">GCM10025862_30620</name>
</gene>
<reference evidence="3" key="1">
    <citation type="journal article" date="2019" name="Int. J. Syst. Evol. Microbiol.">
        <title>The Global Catalogue of Microorganisms (GCM) 10K type strain sequencing project: providing services to taxonomists for standard genome sequencing and annotation.</title>
        <authorList>
            <consortium name="The Broad Institute Genomics Platform"/>
            <consortium name="The Broad Institute Genome Sequencing Center for Infectious Disease"/>
            <person name="Wu L."/>
            <person name="Ma J."/>
        </authorList>
    </citation>
    <scope>NUCLEOTIDE SEQUENCE [LARGE SCALE GENOMIC DNA]</scope>
    <source>
        <strain evidence="3">NBRC 105830</strain>
    </source>
</reference>
<accession>A0ABQ6HRH2</accession>
<dbReference type="Gene3D" id="2.30.110.10">
    <property type="entry name" value="Electron Transport, Fmn-binding Protein, Chain A"/>
    <property type="match status" value="1"/>
</dbReference>
<feature type="region of interest" description="Disordered" evidence="1">
    <location>
        <begin position="171"/>
        <end position="232"/>
    </location>
</feature>
<evidence type="ECO:0000313" key="2">
    <source>
        <dbReference type="EMBL" id="GMA21041.1"/>
    </source>
</evidence>
<comment type="caution">
    <text evidence="2">The sequence shown here is derived from an EMBL/GenBank/DDBJ whole genome shotgun (WGS) entry which is preliminary data.</text>
</comment>
<dbReference type="PANTHER" id="PTHR34071">
    <property type="entry name" value="5-NITROIMIDAZOLE ANTIBIOTICS RESISTANCE PROTEIN, NIMA-FAMILY-RELATED PROTEIN-RELATED"/>
    <property type="match status" value="1"/>
</dbReference>
<dbReference type="InterPro" id="IPR012349">
    <property type="entry name" value="Split_barrel_FMN-bd"/>
</dbReference>
<dbReference type="PANTHER" id="PTHR34071:SF2">
    <property type="entry name" value="FLAVIN-NUCLEOTIDE-BINDING PROTEIN"/>
    <property type="match status" value="1"/>
</dbReference>
<dbReference type="Proteomes" id="UP001157109">
    <property type="component" value="Unassembled WGS sequence"/>
</dbReference>
<dbReference type="EMBL" id="BSUJ01000001">
    <property type="protein sequence ID" value="GMA21041.1"/>
    <property type="molecule type" value="Genomic_DNA"/>
</dbReference>
<evidence type="ECO:0000256" key="1">
    <source>
        <dbReference type="SAM" id="MobiDB-lite"/>
    </source>
</evidence>
<proteinExistence type="predicted"/>
<keyword evidence="3" id="KW-1185">Reference proteome</keyword>
<dbReference type="SUPFAM" id="SSF50475">
    <property type="entry name" value="FMN-binding split barrel"/>
    <property type="match status" value="1"/>
</dbReference>
<organism evidence="2 3">
    <name type="scientific">Arsenicicoccus piscis</name>
    <dbReference type="NCBI Taxonomy" id="673954"/>
    <lineage>
        <taxon>Bacteria</taxon>
        <taxon>Bacillati</taxon>
        <taxon>Actinomycetota</taxon>
        <taxon>Actinomycetes</taxon>
        <taxon>Micrococcales</taxon>
        <taxon>Intrasporangiaceae</taxon>
        <taxon>Arsenicicoccus</taxon>
    </lineage>
</organism>
<dbReference type="InterPro" id="IPR024747">
    <property type="entry name" value="Pyridox_Oxase-rel"/>
</dbReference>
<protein>
    <submittedName>
        <fullName evidence="2">Flavin-nucleotide-binding protein</fullName>
    </submittedName>
</protein>
<dbReference type="Pfam" id="PF12900">
    <property type="entry name" value="Pyridox_ox_2"/>
    <property type="match status" value="1"/>
</dbReference>
<feature type="compositionally biased region" description="Low complexity" evidence="1">
    <location>
        <begin position="174"/>
        <end position="203"/>
    </location>
</feature>
<name>A0ABQ6HRH2_9MICO</name>
<sequence>MLACHAAGMARSPQTHALHRLADRQQTDRAALDQLLDGELAGTLSTVVDGEPLVVPMLFARDGDRIILHGSTGAGALRQVAAGAPAALCVTALDAIVVASSTFDSSANYRSAVIRGRLEQLDARDGWDALNLLSDKMIPGRVSEVREMTAKERAATLAVALPITDGSWIMKARSGPPSAPSDEGSSADAASADGAGADGVSAEGDGGVPWQGVVPLHRTFGEPEPAPWLADTVEVPASVRRLGRVGRSPR</sequence>
<evidence type="ECO:0000313" key="3">
    <source>
        <dbReference type="Proteomes" id="UP001157109"/>
    </source>
</evidence>